<dbReference type="OrthoDB" id="9785233at2"/>
<keyword evidence="3 5" id="KW-1005">Bacterial flagellum biogenesis</keyword>
<feature type="domain" description="FlgD/Vpr Ig-like" evidence="6">
    <location>
        <begin position="105"/>
        <end position="166"/>
    </location>
</feature>
<evidence type="ECO:0000256" key="5">
    <source>
        <dbReference type="RuleBase" id="RU362076"/>
    </source>
</evidence>
<dbReference type="InterPro" id="IPR005648">
    <property type="entry name" value="FlgD"/>
</dbReference>
<reference evidence="8 9" key="1">
    <citation type="submission" date="2016-11" db="EMBL/GenBank/DDBJ databases">
        <authorList>
            <person name="Jaros S."/>
            <person name="Januszkiewicz K."/>
            <person name="Wedrychowicz H."/>
        </authorList>
    </citation>
    <scope>NUCLEOTIDE SEQUENCE [LARGE SCALE GENOMIC DNA]</scope>
    <source>
        <strain evidence="8">NVI 5450</strain>
    </source>
</reference>
<dbReference type="Gene3D" id="2.60.40.4070">
    <property type="match status" value="1"/>
</dbReference>
<dbReference type="InterPro" id="IPR025963">
    <property type="entry name" value="FLgD_Tudor"/>
</dbReference>
<evidence type="ECO:0000256" key="1">
    <source>
        <dbReference type="ARBA" id="ARBA00010577"/>
    </source>
</evidence>
<accession>A0A1L0DCC8</accession>
<evidence type="ECO:0000313" key="9">
    <source>
        <dbReference type="Proteomes" id="UP000183794"/>
    </source>
</evidence>
<gene>
    <name evidence="8" type="ORF">NVI5450_0468</name>
</gene>
<evidence type="ECO:0000256" key="3">
    <source>
        <dbReference type="ARBA" id="ARBA00022795"/>
    </source>
</evidence>
<dbReference type="GO" id="GO:0044781">
    <property type="term" value="P:bacterial-type flagellum organization"/>
    <property type="evidence" value="ECO:0007669"/>
    <property type="project" value="UniProtKB-UniRule"/>
</dbReference>
<comment type="similarity">
    <text evidence="1 5">Belongs to the FlgD family.</text>
</comment>
<comment type="function">
    <text evidence="4 5">Required for flagellar hook formation. May act as a scaffolding protein.</text>
</comment>
<evidence type="ECO:0000313" key="8">
    <source>
        <dbReference type="EMBL" id="SGY85023.1"/>
    </source>
</evidence>
<dbReference type="AlphaFoldDB" id="A0A1L0DCC8"/>
<evidence type="ECO:0000259" key="7">
    <source>
        <dbReference type="Pfam" id="PF13861"/>
    </source>
</evidence>
<dbReference type="Pfam" id="PF13861">
    <property type="entry name" value="FLgD_tudor"/>
    <property type="match status" value="1"/>
</dbReference>
<organism evidence="8 9">
    <name type="scientific">Moritella viscosa</name>
    <dbReference type="NCBI Taxonomy" id="80854"/>
    <lineage>
        <taxon>Bacteria</taxon>
        <taxon>Pseudomonadati</taxon>
        <taxon>Pseudomonadota</taxon>
        <taxon>Gammaproteobacteria</taxon>
        <taxon>Alteromonadales</taxon>
        <taxon>Moritellaceae</taxon>
        <taxon>Moritella</taxon>
    </lineage>
</organism>
<dbReference type="Gene3D" id="2.30.30.910">
    <property type="match status" value="1"/>
</dbReference>
<protein>
    <recommendedName>
        <fullName evidence="2 5">Basal-body rod modification protein FlgD</fullName>
    </recommendedName>
</protein>
<dbReference type="RefSeq" id="WP_075496700.1">
    <property type="nucleotide sequence ID" value="NZ_CAWRBC010000105.1"/>
</dbReference>
<dbReference type="Proteomes" id="UP000183794">
    <property type="component" value="Unassembled WGS sequence"/>
</dbReference>
<evidence type="ECO:0000259" key="6">
    <source>
        <dbReference type="Pfam" id="PF13860"/>
    </source>
</evidence>
<evidence type="ECO:0000256" key="4">
    <source>
        <dbReference type="ARBA" id="ARBA00024746"/>
    </source>
</evidence>
<name>A0A1L0DCC8_9GAMM</name>
<dbReference type="InterPro" id="IPR025965">
    <property type="entry name" value="FlgD/Vpr_Ig-like"/>
</dbReference>
<sequence length="218" mass="23181">MNPINNINRTDPAQAADAKGSNALGLKNEFLDMMVAQIKNQDPLNPLDGTEYVGQLAQFSMVEGIEGLRASQAGQAEMLYTQQVLQSTALIGTEVLVPSTGIAAKQGEKPSGVIRIDSAAEEVTLSVKDLNGNVVDTQTWKYPESGDIEFAVSELDEGSYVFDVEVKVGEQVLKGAPLLSREVEKITLPKTGSDIQLSIAGMGSVSLFSISEFGKTAS</sequence>
<dbReference type="EMBL" id="FPLD01000014">
    <property type="protein sequence ID" value="SGY85023.1"/>
    <property type="molecule type" value="Genomic_DNA"/>
</dbReference>
<feature type="domain" description="FlgD Tudor-like" evidence="7">
    <location>
        <begin position="82"/>
        <end position="210"/>
    </location>
</feature>
<proteinExistence type="inferred from homology"/>
<dbReference type="Pfam" id="PF03963">
    <property type="entry name" value="FlgD"/>
    <property type="match status" value="1"/>
</dbReference>
<dbReference type="Pfam" id="PF13860">
    <property type="entry name" value="FlgD_ig"/>
    <property type="match status" value="1"/>
</dbReference>
<evidence type="ECO:0000256" key="2">
    <source>
        <dbReference type="ARBA" id="ARBA00016013"/>
    </source>
</evidence>